<proteinExistence type="predicted"/>
<evidence type="ECO:0000313" key="1">
    <source>
        <dbReference type="EMBL" id="PWN50147.1"/>
    </source>
</evidence>
<keyword evidence="2" id="KW-1185">Reference proteome</keyword>
<dbReference type="EMBL" id="KZ819964">
    <property type="protein sequence ID" value="PWN50147.1"/>
    <property type="molecule type" value="Genomic_DNA"/>
</dbReference>
<evidence type="ECO:0000313" key="2">
    <source>
        <dbReference type="Proteomes" id="UP000245626"/>
    </source>
</evidence>
<gene>
    <name evidence="1" type="ORF">IE53DRAFT_109652</name>
</gene>
<dbReference type="Proteomes" id="UP000245626">
    <property type="component" value="Unassembled WGS sequence"/>
</dbReference>
<protein>
    <submittedName>
        <fullName evidence="1">Uncharacterized protein</fullName>
    </submittedName>
</protein>
<accession>A0ACD0NWD7</accession>
<organism evidence="1 2">
    <name type="scientific">Violaceomyces palustris</name>
    <dbReference type="NCBI Taxonomy" id="1673888"/>
    <lineage>
        <taxon>Eukaryota</taxon>
        <taxon>Fungi</taxon>
        <taxon>Dikarya</taxon>
        <taxon>Basidiomycota</taxon>
        <taxon>Ustilaginomycotina</taxon>
        <taxon>Ustilaginomycetes</taxon>
        <taxon>Violaceomycetales</taxon>
        <taxon>Violaceomycetaceae</taxon>
        <taxon>Violaceomyces</taxon>
    </lineage>
</organism>
<sequence>MRLVECDGKVLGKSRITLTFVGSYCLFFPFLSNSYSLTRKKGLKERGRGGRMLSLLLQAVSIPVRAEVGGGRGSRISVCKQKQNRRKGRGGGRTAEENPEWLRMTLRIKGESVGWLFASSYDHGIKKEWTVR</sequence>
<reference evidence="1 2" key="1">
    <citation type="journal article" date="2018" name="Mol. Biol. Evol.">
        <title>Broad Genomic Sampling Reveals a Smut Pathogenic Ancestry of the Fungal Clade Ustilaginomycotina.</title>
        <authorList>
            <person name="Kijpornyongpan T."/>
            <person name="Mondo S.J."/>
            <person name="Barry K."/>
            <person name="Sandor L."/>
            <person name="Lee J."/>
            <person name="Lipzen A."/>
            <person name="Pangilinan J."/>
            <person name="LaButti K."/>
            <person name="Hainaut M."/>
            <person name="Henrissat B."/>
            <person name="Grigoriev I.V."/>
            <person name="Spatafora J.W."/>
            <person name="Aime M.C."/>
        </authorList>
    </citation>
    <scope>NUCLEOTIDE SEQUENCE [LARGE SCALE GENOMIC DNA]</scope>
    <source>
        <strain evidence="1 2">SA 807</strain>
    </source>
</reference>
<name>A0ACD0NWD7_9BASI</name>